<proteinExistence type="predicted"/>
<feature type="transmembrane region" description="Helical" evidence="2">
    <location>
        <begin position="306"/>
        <end position="329"/>
    </location>
</feature>
<keyword evidence="2" id="KW-1133">Transmembrane helix</keyword>
<evidence type="ECO:0000256" key="2">
    <source>
        <dbReference type="SAM" id="Phobius"/>
    </source>
</evidence>
<protein>
    <submittedName>
        <fullName evidence="3">Uncharacterized protein</fullName>
    </submittedName>
</protein>
<name>A0A9W8E854_9FUNG</name>
<evidence type="ECO:0000313" key="3">
    <source>
        <dbReference type="EMBL" id="KAJ1968075.1"/>
    </source>
</evidence>
<evidence type="ECO:0000256" key="1">
    <source>
        <dbReference type="SAM" id="MobiDB-lite"/>
    </source>
</evidence>
<sequence>MGPDVAPEKAPPEALWLPTFLFKSEHTESQVQTVTVPSSYDQGRLQVTSHNPRLQRRATPSPIESTEASSPSRRHMHSLTLDELRLVQSNGYDIQRWFFFAIYCISCVYAAYQLGAMVWLFGLQVNLRASVYLSILVFGIVSMVCPVGPRLSIAQYFFTVLFLQCAFVAYLALVMTWSRFMLSFHPSSFGTLLIGCCYALGGYTTALAFLLLVGAFEYNGAAGLNEFVSMLVMFTLPIFFWLKAAVLATYGVQCYRRIPRDLKPQSILNAIIKLTVVVIATQVGWALLPIAAITFIVRSFTDNPSAYLAFVVFYNLCGVFSFMFMVWLLTVHDSVPTLWSFLSPRVLKHHSSVYMYTDQYSVSSPTRESPLLAALPAQERRNGTGPPAIPPSKDEPQGRQSQELQTLIRQISKHSLFRSSAFVDLNIPVIHEEKPFKLGRFQWERDSNRSHQLQQLLRVWGGSATHSPRESSKSRSLRSSVRSWLPGNHASQGNSRNASRVSMQRLLEEPFDNPNNALPPAHCNPSLSHLPSKTWSISTAKDLPFAPSTSSHTRESHTS</sequence>
<feature type="compositionally biased region" description="Polar residues" evidence="1">
    <location>
        <begin position="489"/>
        <end position="502"/>
    </location>
</feature>
<dbReference type="AlphaFoldDB" id="A0A9W8E854"/>
<feature type="compositionally biased region" description="Polar residues" evidence="1">
    <location>
        <begin position="62"/>
        <end position="71"/>
    </location>
</feature>
<comment type="caution">
    <text evidence="3">The sequence shown here is derived from an EMBL/GenBank/DDBJ whole genome shotgun (WGS) entry which is preliminary data.</text>
</comment>
<feature type="transmembrane region" description="Helical" evidence="2">
    <location>
        <begin position="227"/>
        <end position="250"/>
    </location>
</feature>
<evidence type="ECO:0000313" key="4">
    <source>
        <dbReference type="Proteomes" id="UP001150925"/>
    </source>
</evidence>
<accession>A0A9W8E854</accession>
<feature type="transmembrane region" description="Helical" evidence="2">
    <location>
        <begin position="155"/>
        <end position="177"/>
    </location>
</feature>
<keyword evidence="4" id="KW-1185">Reference proteome</keyword>
<reference evidence="3" key="1">
    <citation type="submission" date="2022-07" db="EMBL/GenBank/DDBJ databases">
        <title>Phylogenomic reconstructions and comparative analyses of Kickxellomycotina fungi.</title>
        <authorList>
            <person name="Reynolds N.K."/>
            <person name="Stajich J.E."/>
            <person name="Barry K."/>
            <person name="Grigoriev I.V."/>
            <person name="Crous P."/>
            <person name="Smith M.E."/>
        </authorList>
    </citation>
    <scope>NUCLEOTIDE SEQUENCE</scope>
    <source>
        <strain evidence="3">RSA 1196</strain>
    </source>
</reference>
<feature type="region of interest" description="Disordered" evidence="1">
    <location>
        <begin position="51"/>
        <end position="74"/>
    </location>
</feature>
<dbReference type="EMBL" id="JANBPY010000236">
    <property type="protein sequence ID" value="KAJ1968075.1"/>
    <property type="molecule type" value="Genomic_DNA"/>
</dbReference>
<keyword evidence="2" id="KW-0812">Transmembrane</keyword>
<feature type="transmembrane region" description="Helical" evidence="2">
    <location>
        <begin position="97"/>
        <end position="122"/>
    </location>
</feature>
<feature type="region of interest" description="Disordered" evidence="1">
    <location>
        <begin position="461"/>
        <end position="532"/>
    </location>
</feature>
<keyword evidence="2" id="KW-0472">Membrane</keyword>
<feature type="transmembrane region" description="Helical" evidence="2">
    <location>
        <begin position="189"/>
        <end position="215"/>
    </location>
</feature>
<feature type="transmembrane region" description="Helical" evidence="2">
    <location>
        <begin position="271"/>
        <end position="300"/>
    </location>
</feature>
<gene>
    <name evidence="3" type="ORF">IWQ62_001464</name>
</gene>
<organism evidence="3 4">
    <name type="scientific">Dispira parvispora</name>
    <dbReference type="NCBI Taxonomy" id="1520584"/>
    <lineage>
        <taxon>Eukaryota</taxon>
        <taxon>Fungi</taxon>
        <taxon>Fungi incertae sedis</taxon>
        <taxon>Zoopagomycota</taxon>
        <taxon>Kickxellomycotina</taxon>
        <taxon>Dimargaritomycetes</taxon>
        <taxon>Dimargaritales</taxon>
        <taxon>Dimargaritaceae</taxon>
        <taxon>Dispira</taxon>
    </lineage>
</organism>
<dbReference type="Proteomes" id="UP001150925">
    <property type="component" value="Unassembled WGS sequence"/>
</dbReference>
<feature type="transmembrane region" description="Helical" evidence="2">
    <location>
        <begin position="129"/>
        <end position="149"/>
    </location>
</feature>
<feature type="region of interest" description="Disordered" evidence="1">
    <location>
        <begin position="377"/>
        <end position="402"/>
    </location>
</feature>
<dbReference type="OrthoDB" id="5568262at2759"/>